<dbReference type="PANTHER" id="PTHR45648:SF106">
    <property type="entry name" value="ANTHER-SPECIFIC PROLINE-RICH PROTEIN APG"/>
    <property type="match status" value="1"/>
</dbReference>
<keyword evidence="3" id="KW-0442">Lipid degradation</keyword>
<dbReference type="EMBL" id="CM017328">
    <property type="protein sequence ID" value="KAE8125528.1"/>
    <property type="molecule type" value="Genomic_DNA"/>
</dbReference>
<dbReference type="GO" id="GO:0016042">
    <property type="term" value="P:lipid catabolic process"/>
    <property type="evidence" value="ECO:0007669"/>
    <property type="project" value="UniProtKB-KW"/>
</dbReference>
<evidence type="ECO:0008006" key="7">
    <source>
        <dbReference type="Google" id="ProtNLM"/>
    </source>
</evidence>
<feature type="signal peptide" evidence="4">
    <location>
        <begin position="1"/>
        <end position="24"/>
    </location>
</feature>
<dbReference type="PANTHER" id="PTHR45648">
    <property type="entry name" value="GDSL LIPASE/ACYLHYDROLASE FAMILY PROTEIN (AFU_ORTHOLOGUE AFUA_4G14700)"/>
    <property type="match status" value="1"/>
</dbReference>
<dbReference type="InterPro" id="IPR036514">
    <property type="entry name" value="SGNH_hydro_sf"/>
</dbReference>
<keyword evidence="2" id="KW-0378">Hydrolase</keyword>
<dbReference type="AlphaFoldDB" id="A0A5N6RSY5"/>
<evidence type="ECO:0000256" key="2">
    <source>
        <dbReference type="ARBA" id="ARBA00022801"/>
    </source>
</evidence>
<reference evidence="5 6" key="1">
    <citation type="submission" date="2019-06" db="EMBL/GenBank/DDBJ databases">
        <title>A chromosomal-level reference genome of Carpinus fangiana (Coryloideae, Betulaceae).</title>
        <authorList>
            <person name="Yang X."/>
            <person name="Wang Z."/>
            <person name="Zhang L."/>
            <person name="Hao G."/>
            <person name="Liu J."/>
            <person name="Yang Y."/>
        </authorList>
    </citation>
    <scope>NUCLEOTIDE SEQUENCE [LARGE SCALE GENOMIC DNA]</scope>
    <source>
        <strain evidence="5">Cfa_2016G</strain>
        <tissue evidence="5">Leaf</tissue>
    </source>
</reference>
<evidence type="ECO:0000256" key="4">
    <source>
        <dbReference type="SAM" id="SignalP"/>
    </source>
</evidence>
<sequence>MAYNDIVFLAVSFLLIICFNLSAAQMVPAMFVFGDSIVDVGNNNYLQLSFAKANLPYYGIDFPTKKPSGRFTNGMNPADFLAEKVGLPTSPPYLSLSSDSDKNNVSFLTGVSFASGGARMLDDTDPFLFQSIHLTQQVDFFSTVHEELQKQVGASGAEKLLSKSIFAIVVGGNDILAYSRSSNLRNKTTPQQYVASMVLTLKAKLKGHWDAAPQEGVTPKMKNAMKK</sequence>
<gene>
    <name evidence="5" type="ORF">FH972_020323</name>
</gene>
<dbReference type="OrthoDB" id="1600564at2759"/>
<keyword evidence="6" id="KW-1185">Reference proteome</keyword>
<name>A0A5N6RSY5_9ROSI</name>
<keyword evidence="4" id="KW-0732">Signal</keyword>
<accession>A0A5N6RSY5</accession>
<dbReference type="Proteomes" id="UP000327013">
    <property type="component" value="Chromosome 8"/>
</dbReference>
<dbReference type="GO" id="GO:0016788">
    <property type="term" value="F:hydrolase activity, acting on ester bonds"/>
    <property type="evidence" value="ECO:0007669"/>
    <property type="project" value="InterPro"/>
</dbReference>
<evidence type="ECO:0000256" key="1">
    <source>
        <dbReference type="ARBA" id="ARBA00008668"/>
    </source>
</evidence>
<evidence type="ECO:0000313" key="5">
    <source>
        <dbReference type="EMBL" id="KAE8125528.1"/>
    </source>
</evidence>
<dbReference type="Pfam" id="PF00657">
    <property type="entry name" value="Lipase_GDSL"/>
    <property type="match status" value="1"/>
</dbReference>
<organism evidence="5 6">
    <name type="scientific">Carpinus fangiana</name>
    <dbReference type="NCBI Taxonomy" id="176857"/>
    <lineage>
        <taxon>Eukaryota</taxon>
        <taxon>Viridiplantae</taxon>
        <taxon>Streptophyta</taxon>
        <taxon>Embryophyta</taxon>
        <taxon>Tracheophyta</taxon>
        <taxon>Spermatophyta</taxon>
        <taxon>Magnoliopsida</taxon>
        <taxon>eudicotyledons</taxon>
        <taxon>Gunneridae</taxon>
        <taxon>Pentapetalae</taxon>
        <taxon>rosids</taxon>
        <taxon>fabids</taxon>
        <taxon>Fagales</taxon>
        <taxon>Betulaceae</taxon>
        <taxon>Carpinus</taxon>
    </lineage>
</organism>
<protein>
    <recommendedName>
        <fullName evidence="7">SGNH hydrolase-type esterase domain-containing protein</fullName>
    </recommendedName>
</protein>
<dbReference type="InterPro" id="IPR001087">
    <property type="entry name" value="GDSL"/>
</dbReference>
<dbReference type="Gene3D" id="3.40.50.1110">
    <property type="entry name" value="SGNH hydrolase"/>
    <property type="match status" value="1"/>
</dbReference>
<feature type="chain" id="PRO_5024424877" description="SGNH hydrolase-type esterase domain-containing protein" evidence="4">
    <location>
        <begin position="25"/>
        <end position="227"/>
    </location>
</feature>
<dbReference type="InterPro" id="IPR051058">
    <property type="entry name" value="GDSL_Est/Lipase"/>
</dbReference>
<proteinExistence type="inferred from homology"/>
<evidence type="ECO:0000256" key="3">
    <source>
        <dbReference type="ARBA" id="ARBA00022963"/>
    </source>
</evidence>
<comment type="similarity">
    <text evidence="1">Belongs to the 'GDSL' lipolytic enzyme family.</text>
</comment>
<evidence type="ECO:0000313" key="6">
    <source>
        <dbReference type="Proteomes" id="UP000327013"/>
    </source>
</evidence>
<keyword evidence="3" id="KW-0443">Lipid metabolism</keyword>